<accession>A0AAD8YHM1</accession>
<keyword evidence="10" id="KW-1185">Reference proteome</keyword>
<evidence type="ECO:0000256" key="3">
    <source>
        <dbReference type="ARBA" id="ARBA00022692"/>
    </source>
</evidence>
<dbReference type="InterPro" id="IPR005045">
    <property type="entry name" value="CDC50/LEM3_fam"/>
</dbReference>
<proteinExistence type="inferred from homology"/>
<gene>
    <name evidence="9" type="ORF">QTG54_002785</name>
</gene>
<dbReference type="EMBL" id="JATAAI010000004">
    <property type="protein sequence ID" value="KAK1746178.1"/>
    <property type="molecule type" value="Genomic_DNA"/>
</dbReference>
<feature type="compositionally biased region" description="Basic and acidic residues" evidence="7">
    <location>
        <begin position="1"/>
        <end position="12"/>
    </location>
</feature>
<dbReference type="PANTHER" id="PTHR10926:SF0">
    <property type="entry name" value="CDC50, ISOFORM A"/>
    <property type="match status" value="1"/>
</dbReference>
<evidence type="ECO:0000256" key="2">
    <source>
        <dbReference type="ARBA" id="ARBA00009457"/>
    </source>
</evidence>
<evidence type="ECO:0000313" key="10">
    <source>
        <dbReference type="Proteomes" id="UP001224775"/>
    </source>
</evidence>
<evidence type="ECO:0000256" key="5">
    <source>
        <dbReference type="ARBA" id="ARBA00023136"/>
    </source>
</evidence>
<keyword evidence="4 8" id="KW-1133">Transmembrane helix</keyword>
<feature type="transmembrane region" description="Helical" evidence="8">
    <location>
        <begin position="421"/>
        <end position="447"/>
    </location>
</feature>
<dbReference type="AlphaFoldDB" id="A0AAD8YHM1"/>
<feature type="compositionally biased region" description="Low complexity" evidence="7">
    <location>
        <begin position="31"/>
        <end position="46"/>
    </location>
</feature>
<keyword evidence="5 6" id="KW-0472">Membrane</keyword>
<keyword evidence="3 8" id="KW-0812">Transmembrane</keyword>
<organism evidence="9 10">
    <name type="scientific">Skeletonema marinoi</name>
    <dbReference type="NCBI Taxonomy" id="267567"/>
    <lineage>
        <taxon>Eukaryota</taxon>
        <taxon>Sar</taxon>
        <taxon>Stramenopiles</taxon>
        <taxon>Ochrophyta</taxon>
        <taxon>Bacillariophyta</taxon>
        <taxon>Coscinodiscophyceae</taxon>
        <taxon>Thalassiosirophycidae</taxon>
        <taxon>Thalassiosirales</taxon>
        <taxon>Skeletonemataceae</taxon>
        <taxon>Skeletonema</taxon>
        <taxon>Skeletonema marinoi-dohrnii complex</taxon>
    </lineage>
</organism>
<evidence type="ECO:0000256" key="4">
    <source>
        <dbReference type="ARBA" id="ARBA00022989"/>
    </source>
</evidence>
<comment type="subcellular location">
    <subcellularLocation>
        <location evidence="1">Membrane</location>
        <topology evidence="1">Multi-pass membrane protein</topology>
    </subcellularLocation>
</comment>
<sequence>MSDSIVEVRSEDPPDLELVSIKTPPRDNSSRAKSASSPTPSSVTNTSKHDGSKDETSDKDKHARRPYDLALTQQRMKAWQPLLDSRYVIVIYLIIGVVFLTIGFVVKDKSDAIIELVKVYETHTTDMNGLLNDGTNNMEKLDPTSNLEEVTGCEIGDNPNFMYKQNKTCQIQFQVPLDKGDLQPPVLVHYQVNNFYQNYRVYQASYDMGQLLGSLTQGPVTAELCEPLNVMKNKEGVDIRINPCGMIANTLFNDVFTLESVVGPDGEPIEGAVMNETGIAWKSDLKWKYRQPDGFNAEACSSLEECSCEGQEWSCTEPYLSPNGTYYRYFYPEDDTTQYLYETYPMVVSPIEGVLNEHFVVWMRTAALPNFRKLYGYINVVIPAGSVLTFTVQANWAVEQSQSAKALVVSDNYIFGGKNHWLGTMFIAVGGIASLLGVFFFVIQIMYPRKLGDRKYLKYKED</sequence>
<reference evidence="9" key="1">
    <citation type="submission" date="2023-06" db="EMBL/GenBank/DDBJ databases">
        <title>Survivors Of The Sea: Transcriptome response of Skeletonema marinoi to long-term dormancy.</title>
        <authorList>
            <person name="Pinder M.I.M."/>
            <person name="Kourtchenko O."/>
            <person name="Robertson E.K."/>
            <person name="Larsson T."/>
            <person name="Maumus F."/>
            <person name="Osuna-Cruz C.M."/>
            <person name="Vancaester E."/>
            <person name="Stenow R."/>
            <person name="Vandepoele K."/>
            <person name="Ploug H."/>
            <person name="Bruchert V."/>
            <person name="Godhe A."/>
            <person name="Topel M."/>
        </authorList>
    </citation>
    <scope>NUCLEOTIDE SEQUENCE</scope>
    <source>
        <strain evidence="9">R05AC</strain>
    </source>
</reference>
<evidence type="ECO:0000256" key="6">
    <source>
        <dbReference type="PIRNR" id="PIRNR015840"/>
    </source>
</evidence>
<dbReference type="PANTHER" id="PTHR10926">
    <property type="entry name" value="CELL CYCLE CONTROL PROTEIN 50"/>
    <property type="match status" value="1"/>
</dbReference>
<comment type="similarity">
    <text evidence="2 6">Belongs to the CDC50/LEM3 family.</text>
</comment>
<dbReference type="Proteomes" id="UP001224775">
    <property type="component" value="Unassembled WGS sequence"/>
</dbReference>
<dbReference type="GO" id="GO:0005783">
    <property type="term" value="C:endoplasmic reticulum"/>
    <property type="evidence" value="ECO:0007669"/>
    <property type="project" value="TreeGrafter"/>
</dbReference>
<evidence type="ECO:0000256" key="7">
    <source>
        <dbReference type="SAM" id="MobiDB-lite"/>
    </source>
</evidence>
<name>A0AAD8YHM1_9STRA</name>
<dbReference type="PIRSF" id="PIRSF015840">
    <property type="entry name" value="DUF284_TM_euk"/>
    <property type="match status" value="1"/>
</dbReference>
<evidence type="ECO:0000313" key="9">
    <source>
        <dbReference type="EMBL" id="KAK1746178.1"/>
    </source>
</evidence>
<comment type="caution">
    <text evidence="9">The sequence shown here is derived from an EMBL/GenBank/DDBJ whole genome shotgun (WGS) entry which is preliminary data.</text>
</comment>
<dbReference type="GO" id="GO:0005886">
    <property type="term" value="C:plasma membrane"/>
    <property type="evidence" value="ECO:0007669"/>
    <property type="project" value="TreeGrafter"/>
</dbReference>
<feature type="region of interest" description="Disordered" evidence="7">
    <location>
        <begin position="1"/>
        <end position="66"/>
    </location>
</feature>
<dbReference type="Pfam" id="PF03381">
    <property type="entry name" value="CDC50"/>
    <property type="match status" value="1"/>
</dbReference>
<dbReference type="GO" id="GO:0005794">
    <property type="term" value="C:Golgi apparatus"/>
    <property type="evidence" value="ECO:0007669"/>
    <property type="project" value="TreeGrafter"/>
</dbReference>
<feature type="transmembrane region" description="Helical" evidence="8">
    <location>
        <begin position="87"/>
        <end position="106"/>
    </location>
</feature>
<evidence type="ECO:0000256" key="8">
    <source>
        <dbReference type="SAM" id="Phobius"/>
    </source>
</evidence>
<protein>
    <submittedName>
        <fullName evidence="9">CDC50/LEM3 family protein</fullName>
    </submittedName>
</protein>
<evidence type="ECO:0000256" key="1">
    <source>
        <dbReference type="ARBA" id="ARBA00004141"/>
    </source>
</evidence>
<feature type="transmembrane region" description="Helical" evidence="8">
    <location>
        <begin position="374"/>
        <end position="398"/>
    </location>
</feature>
<feature type="compositionally biased region" description="Basic and acidic residues" evidence="7">
    <location>
        <begin position="47"/>
        <end position="66"/>
    </location>
</feature>